<dbReference type="GO" id="GO:0071513">
    <property type="term" value="C:phosphopantothenoylcysteine decarboxylase complex"/>
    <property type="evidence" value="ECO:0007669"/>
    <property type="project" value="TreeGrafter"/>
</dbReference>
<keyword evidence="1" id="KW-0472">Membrane</keyword>
<evidence type="ECO:0000313" key="4">
    <source>
        <dbReference type="Proteomes" id="UP000464330"/>
    </source>
</evidence>
<reference evidence="3 4" key="1">
    <citation type="journal article" date="2020" name="Int. J. Med. Microbiol.">
        <title>Discovery of Paenibacillus larvae ERIC V: Phenotypic and genomic comparison to genotypes ERIC I-IV reveal different inventories of virulence factors which correlate with epidemiological prevalences of American Foulbrood.</title>
        <authorList>
            <person name="Beims H."/>
            <person name="Bunk B."/>
            <person name="Erler S."/>
            <person name="Mohr K.I."/>
            <person name="Sproer C."/>
            <person name="Pradella S."/>
            <person name="Gunther G."/>
            <person name="Rohde M."/>
            <person name="von der Ohe W."/>
            <person name="Steinert M."/>
        </authorList>
    </citation>
    <scope>NUCLEOTIDE SEQUENCE [LARGE SCALE GENOMIC DNA]</scope>
    <source>
        <strain evidence="3">Eric_V</strain>
    </source>
</reference>
<dbReference type="GO" id="GO:0015937">
    <property type="term" value="P:coenzyme A biosynthetic process"/>
    <property type="evidence" value="ECO:0007669"/>
    <property type="project" value="TreeGrafter"/>
</dbReference>
<dbReference type="GO" id="GO:0010181">
    <property type="term" value="F:FMN binding"/>
    <property type="evidence" value="ECO:0007669"/>
    <property type="project" value="TreeGrafter"/>
</dbReference>
<evidence type="ECO:0000259" key="2">
    <source>
        <dbReference type="Pfam" id="PF02441"/>
    </source>
</evidence>
<organism evidence="3 4">
    <name type="scientific">Paenibacillus larvae subsp. larvae</name>
    <dbReference type="NCBI Taxonomy" id="147375"/>
    <lineage>
        <taxon>Bacteria</taxon>
        <taxon>Bacillati</taxon>
        <taxon>Bacillota</taxon>
        <taxon>Bacilli</taxon>
        <taxon>Bacillales</taxon>
        <taxon>Paenibacillaceae</taxon>
        <taxon>Paenibacillus</taxon>
    </lineage>
</organism>
<keyword evidence="1" id="KW-1133">Transmembrane helix</keyword>
<sequence length="195" mass="22035">MMTKTYNKILIGITGAIGAINVYNYFFVLKNEFQCQIETVITDNAKQFISKMALTNVFDYVYDELFTSSMKSPHVNIVQNVDLFLILPASANFLSKMAHGVGDDLLSCCVLNYAKPIYIAPNMNEIMWNNPRIQQNIITLKEDGHIFVNVESFGYKTAQGSYIKSDASLPQPQELVQYILNRGAKADESRAEIRN</sequence>
<dbReference type="PANTHER" id="PTHR14359">
    <property type="entry name" value="HOMO-OLIGOMERIC FLAVIN CONTAINING CYS DECARBOXYLASE FAMILY"/>
    <property type="match status" value="1"/>
</dbReference>
<accession>A0A6C0QYE4</accession>
<feature type="transmembrane region" description="Helical" evidence="1">
    <location>
        <begin position="9"/>
        <end position="28"/>
    </location>
</feature>
<protein>
    <submittedName>
        <fullName evidence="3">Putative coenzyme A biosynthesis bifunctional protein CoaBC</fullName>
    </submittedName>
</protein>
<dbReference type="InterPro" id="IPR003382">
    <property type="entry name" value="Flavoprotein"/>
</dbReference>
<dbReference type="GO" id="GO:0004633">
    <property type="term" value="F:phosphopantothenoylcysteine decarboxylase activity"/>
    <property type="evidence" value="ECO:0007669"/>
    <property type="project" value="TreeGrafter"/>
</dbReference>
<dbReference type="EMBL" id="CP019717">
    <property type="protein sequence ID" value="QHZ53226.1"/>
    <property type="molecule type" value="Genomic_DNA"/>
</dbReference>
<evidence type="ECO:0000256" key="1">
    <source>
        <dbReference type="SAM" id="Phobius"/>
    </source>
</evidence>
<name>A0A6C0QYE4_9BACL</name>
<evidence type="ECO:0000313" key="3">
    <source>
        <dbReference type="EMBL" id="QHZ53226.1"/>
    </source>
</evidence>
<dbReference type="InterPro" id="IPR036551">
    <property type="entry name" value="Flavin_trans-like"/>
</dbReference>
<dbReference type="Gene3D" id="3.40.50.1950">
    <property type="entry name" value="Flavin prenyltransferase-like"/>
    <property type="match status" value="1"/>
</dbReference>
<dbReference type="Proteomes" id="UP000464330">
    <property type="component" value="Chromosome"/>
</dbReference>
<gene>
    <name evidence="3" type="primary">coaBC_2</name>
    <name evidence="3" type="ORF">ERICV_04161</name>
</gene>
<proteinExistence type="predicted"/>
<dbReference type="Pfam" id="PF02441">
    <property type="entry name" value="Flavoprotein"/>
    <property type="match status" value="1"/>
</dbReference>
<dbReference type="PANTHER" id="PTHR14359:SF6">
    <property type="entry name" value="PHOSPHOPANTOTHENOYLCYSTEINE DECARBOXYLASE"/>
    <property type="match status" value="1"/>
</dbReference>
<keyword evidence="1" id="KW-0812">Transmembrane</keyword>
<dbReference type="RefSeq" id="WP_051428095.1">
    <property type="nucleotide sequence ID" value="NZ_CP019651.1"/>
</dbReference>
<dbReference type="SUPFAM" id="SSF52507">
    <property type="entry name" value="Homo-oligomeric flavin-containing Cys decarboxylases, HFCD"/>
    <property type="match status" value="1"/>
</dbReference>
<dbReference type="AlphaFoldDB" id="A0A6C0QYE4"/>
<feature type="domain" description="Flavoprotein" evidence="2">
    <location>
        <begin position="8"/>
        <end position="180"/>
    </location>
</feature>